<dbReference type="InterPro" id="IPR051112">
    <property type="entry name" value="CWC26_splicing_factor"/>
</dbReference>
<dbReference type="GO" id="GO:0005684">
    <property type="term" value="C:U2-type spliceosomal complex"/>
    <property type="evidence" value="ECO:0007669"/>
    <property type="project" value="TreeGrafter"/>
</dbReference>
<dbReference type="EMBL" id="JAUCMV010000004">
    <property type="protein sequence ID" value="KAK0403684.1"/>
    <property type="molecule type" value="Genomic_DNA"/>
</dbReference>
<dbReference type="PANTHER" id="PTHR31809:SF0">
    <property type="entry name" value="BUD13 HOMOLOG"/>
    <property type="match status" value="1"/>
</dbReference>
<gene>
    <name evidence="4" type="ORF">QR680_017067</name>
</gene>
<evidence type="ECO:0000256" key="3">
    <source>
        <dbReference type="SAM" id="MobiDB-lite"/>
    </source>
</evidence>
<feature type="region of interest" description="Disordered" evidence="3">
    <location>
        <begin position="81"/>
        <end position="111"/>
    </location>
</feature>
<proteinExistence type="inferred from homology"/>
<dbReference type="GO" id="GO:0000398">
    <property type="term" value="P:mRNA splicing, via spliceosome"/>
    <property type="evidence" value="ECO:0007669"/>
    <property type="project" value="TreeGrafter"/>
</dbReference>
<protein>
    <recommendedName>
        <fullName evidence="2">BUD13 homolog</fullName>
    </recommendedName>
</protein>
<dbReference type="Pfam" id="PF09736">
    <property type="entry name" value="Bud13"/>
    <property type="match status" value="1"/>
</dbReference>
<reference evidence="4" key="1">
    <citation type="submission" date="2023-06" db="EMBL/GenBank/DDBJ databases">
        <title>Genomic analysis of the entomopathogenic nematode Steinernema hermaphroditum.</title>
        <authorList>
            <person name="Schwarz E.M."/>
            <person name="Heppert J.K."/>
            <person name="Baniya A."/>
            <person name="Schwartz H.T."/>
            <person name="Tan C.-H."/>
            <person name="Antoshechkin I."/>
            <person name="Sternberg P.W."/>
            <person name="Goodrich-Blair H."/>
            <person name="Dillman A.R."/>
        </authorList>
    </citation>
    <scope>NUCLEOTIDE SEQUENCE</scope>
    <source>
        <strain evidence="4">PS9179</strain>
        <tissue evidence="4">Whole animal</tissue>
    </source>
</reference>
<comment type="caution">
    <text evidence="4">The sequence shown here is derived from an EMBL/GenBank/DDBJ whole genome shotgun (WGS) entry which is preliminary data.</text>
</comment>
<evidence type="ECO:0000313" key="5">
    <source>
        <dbReference type="Proteomes" id="UP001175271"/>
    </source>
</evidence>
<name>A0AA39LNN4_9BILA</name>
<evidence type="ECO:0000256" key="1">
    <source>
        <dbReference type="ARBA" id="ARBA00011069"/>
    </source>
</evidence>
<sequence length="404" mass="45494">MSSNTSMQEYLKRYVGQKKKKTKKAHGGSMAIVEDDPFAVVISAAKQVDYSGEEESEDEIEKNIRERMKRAKKASFKGTFQPIELQPLNEKPPRKGRHDSEDDRSPPRKNRQVAAMILRTIGARPEEVAAMILRTIGALPEEVVVRILRTIGARHGKAVAVIPRTFEALPEEVVAVILGTIGARPEEAVIKILRTIGALPKEAVAMIPRTIEARPEEAVAMILRTIGALSEEAVVGILGTIGANAETVYRPKMVGKGRLDDGTKARESEKQTKLNDLYKSQFNKGVKQVRDREEKLAEFAEMIKEDFTRYADNEKMNTHLKDQLLEDDPMYQMKMNEKREADVRKGTAMPVYKGQWPPNRFSIPPGYRWDGVDRSNGCEAKLALQANRRKAEESEYYKMVAELD</sequence>
<comment type="similarity">
    <text evidence="1">Belongs to the CWC26 family.</text>
</comment>
<evidence type="ECO:0000256" key="2">
    <source>
        <dbReference type="ARBA" id="ARBA00014454"/>
    </source>
</evidence>
<dbReference type="GO" id="GO:0003723">
    <property type="term" value="F:RNA binding"/>
    <property type="evidence" value="ECO:0007669"/>
    <property type="project" value="TreeGrafter"/>
</dbReference>
<dbReference type="PANTHER" id="PTHR31809">
    <property type="entry name" value="BUD13 HOMOLOG"/>
    <property type="match status" value="1"/>
</dbReference>
<keyword evidence="5" id="KW-1185">Reference proteome</keyword>
<dbReference type="AlphaFoldDB" id="A0AA39LNN4"/>
<dbReference type="GO" id="GO:0070274">
    <property type="term" value="C:RES complex"/>
    <property type="evidence" value="ECO:0007669"/>
    <property type="project" value="TreeGrafter"/>
</dbReference>
<organism evidence="4 5">
    <name type="scientific">Steinernema hermaphroditum</name>
    <dbReference type="NCBI Taxonomy" id="289476"/>
    <lineage>
        <taxon>Eukaryota</taxon>
        <taxon>Metazoa</taxon>
        <taxon>Ecdysozoa</taxon>
        <taxon>Nematoda</taxon>
        <taxon>Chromadorea</taxon>
        <taxon>Rhabditida</taxon>
        <taxon>Tylenchina</taxon>
        <taxon>Panagrolaimomorpha</taxon>
        <taxon>Strongyloidoidea</taxon>
        <taxon>Steinernematidae</taxon>
        <taxon>Steinernema</taxon>
    </lineage>
</organism>
<dbReference type="Proteomes" id="UP001175271">
    <property type="component" value="Unassembled WGS sequence"/>
</dbReference>
<accession>A0AA39LNN4</accession>
<dbReference type="InterPro" id="IPR018609">
    <property type="entry name" value="Bud13"/>
</dbReference>
<evidence type="ECO:0000313" key="4">
    <source>
        <dbReference type="EMBL" id="KAK0403684.1"/>
    </source>
</evidence>